<dbReference type="OrthoDB" id="9809781at2"/>
<evidence type="ECO:0000256" key="1">
    <source>
        <dbReference type="ARBA" id="ARBA00022729"/>
    </source>
</evidence>
<name>A0A1H9FYK3_9LACT</name>
<evidence type="ECO:0000259" key="5">
    <source>
        <dbReference type="Pfam" id="PF16656"/>
    </source>
</evidence>
<evidence type="ECO:0000259" key="4">
    <source>
        <dbReference type="Pfam" id="PF00149"/>
    </source>
</evidence>
<feature type="region of interest" description="Disordered" evidence="2">
    <location>
        <begin position="569"/>
        <end position="628"/>
    </location>
</feature>
<dbReference type="Proteomes" id="UP000198833">
    <property type="component" value="Unassembled WGS sequence"/>
</dbReference>
<sequence>MSFKRLMVGALLASQLLSPVSTLAAEYELLDEKPAVAEVAVNNTPNRIIVSFNGDTQSQMAFNWYTSEKFEDAKVWLSTSEDMKDAKTFEAEATEVNNKYGERDENGYFIFSELEYDEEGNPIEENGEVKVTGYFTDENIEPSQEWMGGDAVGLLGLSEVKEYSYKALASELEANTTYYYQVGSESGEKSDVGTFTTSGEAGEDFTFVQYTDTQNAYWNEHVRNEAQFGADTLKNALETAEADFVLHTGDFIETAEVEDEWIDIMGQSQESFLSVPVAPTAGNHDEYSLLYGGDPLITKFNEHMNVPAENDAIDGGSYYSYDYNGAHFVVMNTNDNKNEAEKAIGEEQMAWMKEDIQAARDNGASWIILVYHKPIFSRSYHSLQDTDVQNVRDEFMKQIDELDVDIALQGHDHVNSRTYPLNYVPSEENFSNGVIDEEAVANVTEEDGVEYYNNPQGTIFILPNTGGTKLYDDIYSEGLDHLVKVRPKLNWLTQEQFDYWASLFAFANQPGESEAFAESHSNNRDSSIQNFAVYTVKKDEILIQIYQVSGDLTKDEERKVELVHSFGIRKDQEAGEENKDNKDQEESTEAAEDSSEADSESDEESSEESSQESEDSQESSEESETSAN</sequence>
<keyword evidence="7" id="KW-1185">Reference proteome</keyword>
<dbReference type="GO" id="GO:0046872">
    <property type="term" value="F:metal ion binding"/>
    <property type="evidence" value="ECO:0007669"/>
    <property type="project" value="InterPro"/>
</dbReference>
<dbReference type="PANTHER" id="PTHR45867:SF3">
    <property type="entry name" value="ACID PHOSPHATASE TYPE 7"/>
    <property type="match status" value="1"/>
</dbReference>
<dbReference type="RefSeq" id="WP_092572531.1">
    <property type="nucleotide sequence ID" value="NZ_CALUDV010000009.1"/>
</dbReference>
<dbReference type="InterPro" id="IPR004843">
    <property type="entry name" value="Calcineurin-like_PHP"/>
</dbReference>
<feature type="compositionally biased region" description="Acidic residues" evidence="2">
    <location>
        <begin position="586"/>
        <end position="628"/>
    </location>
</feature>
<dbReference type="EMBL" id="FOEN01000010">
    <property type="protein sequence ID" value="SEQ42957.1"/>
    <property type="molecule type" value="Genomic_DNA"/>
</dbReference>
<evidence type="ECO:0000313" key="6">
    <source>
        <dbReference type="EMBL" id="SEQ42957.1"/>
    </source>
</evidence>
<evidence type="ECO:0000256" key="3">
    <source>
        <dbReference type="SAM" id="SignalP"/>
    </source>
</evidence>
<accession>A0A1H9FYK3</accession>
<dbReference type="PANTHER" id="PTHR45867">
    <property type="entry name" value="PURPLE ACID PHOSPHATASE"/>
    <property type="match status" value="1"/>
</dbReference>
<dbReference type="Pfam" id="PF00149">
    <property type="entry name" value="Metallophos"/>
    <property type="match status" value="1"/>
</dbReference>
<dbReference type="GO" id="GO:0003993">
    <property type="term" value="F:acid phosphatase activity"/>
    <property type="evidence" value="ECO:0007669"/>
    <property type="project" value="InterPro"/>
</dbReference>
<dbReference type="InterPro" id="IPR008963">
    <property type="entry name" value="Purple_acid_Pase-like_N"/>
</dbReference>
<feature type="signal peptide" evidence="3">
    <location>
        <begin position="1"/>
        <end position="24"/>
    </location>
</feature>
<dbReference type="STRING" id="89093.SAMN04488558_11070"/>
<dbReference type="InterPro" id="IPR015914">
    <property type="entry name" value="PAPs_N"/>
</dbReference>
<dbReference type="AlphaFoldDB" id="A0A1H9FYK3"/>
<organism evidence="6 7">
    <name type="scientific">Ignavigranum ruoffiae</name>
    <dbReference type="NCBI Taxonomy" id="89093"/>
    <lineage>
        <taxon>Bacteria</taxon>
        <taxon>Bacillati</taxon>
        <taxon>Bacillota</taxon>
        <taxon>Bacilli</taxon>
        <taxon>Lactobacillales</taxon>
        <taxon>Aerococcaceae</taxon>
        <taxon>Ignavigranum</taxon>
    </lineage>
</organism>
<feature type="domain" description="Calcineurin-like phosphoesterase" evidence="4">
    <location>
        <begin position="206"/>
        <end position="414"/>
    </location>
</feature>
<proteinExistence type="predicted"/>
<evidence type="ECO:0000256" key="2">
    <source>
        <dbReference type="SAM" id="MobiDB-lite"/>
    </source>
</evidence>
<dbReference type="Gene3D" id="2.60.40.380">
    <property type="entry name" value="Purple acid phosphatase-like, N-terminal"/>
    <property type="match status" value="1"/>
</dbReference>
<dbReference type="InterPro" id="IPR029052">
    <property type="entry name" value="Metallo-depent_PP-like"/>
</dbReference>
<dbReference type="SUPFAM" id="SSF56300">
    <property type="entry name" value="Metallo-dependent phosphatases"/>
    <property type="match status" value="1"/>
</dbReference>
<keyword evidence="1 3" id="KW-0732">Signal</keyword>
<dbReference type="SUPFAM" id="SSF49363">
    <property type="entry name" value="Purple acid phosphatase, N-terminal domain"/>
    <property type="match status" value="1"/>
</dbReference>
<dbReference type="Gene3D" id="3.60.21.10">
    <property type="match status" value="1"/>
</dbReference>
<reference evidence="6 7" key="1">
    <citation type="submission" date="2016-10" db="EMBL/GenBank/DDBJ databases">
        <authorList>
            <person name="de Groot N.N."/>
        </authorList>
    </citation>
    <scope>NUCLEOTIDE SEQUENCE [LARGE SCALE GENOMIC DNA]</scope>
    <source>
        <strain evidence="6 7">DSM 15695</strain>
    </source>
</reference>
<feature type="chain" id="PRO_5011640346" evidence="3">
    <location>
        <begin position="25"/>
        <end position="628"/>
    </location>
</feature>
<gene>
    <name evidence="6" type="ORF">SAMN04488558_11070</name>
</gene>
<feature type="domain" description="Purple acid phosphatase N-terminal" evidence="5">
    <location>
        <begin position="45"/>
        <end position="197"/>
    </location>
</feature>
<feature type="compositionally biased region" description="Basic and acidic residues" evidence="2">
    <location>
        <begin position="569"/>
        <end position="585"/>
    </location>
</feature>
<evidence type="ECO:0000313" key="7">
    <source>
        <dbReference type="Proteomes" id="UP000198833"/>
    </source>
</evidence>
<dbReference type="Pfam" id="PF16656">
    <property type="entry name" value="Pur_ac_phosph_N"/>
    <property type="match status" value="1"/>
</dbReference>
<protein>
    <submittedName>
        <fullName evidence="6">Calcineurin-like phosphoesterase</fullName>
    </submittedName>
</protein>